<dbReference type="PANTHER" id="PTHR43596:SF1">
    <property type="entry name" value="ADP,ATP CARRIER PROTEIN"/>
    <property type="match status" value="1"/>
</dbReference>
<keyword evidence="4" id="KW-1185">Reference proteome</keyword>
<dbReference type="EMBL" id="JAAQQR010000002">
    <property type="protein sequence ID" value="NID04150.1"/>
    <property type="molecule type" value="Genomic_DNA"/>
</dbReference>
<accession>A0ABX0Q0V6</accession>
<feature type="compositionally biased region" description="Polar residues" evidence="1">
    <location>
        <begin position="423"/>
        <end position="433"/>
    </location>
</feature>
<comment type="caution">
    <text evidence="3">The sequence shown here is derived from an EMBL/GenBank/DDBJ whole genome shotgun (WGS) entry which is preliminary data.</text>
</comment>
<evidence type="ECO:0000313" key="3">
    <source>
        <dbReference type="EMBL" id="NID04150.1"/>
    </source>
</evidence>
<feature type="transmembrane region" description="Helical" evidence="2">
    <location>
        <begin position="292"/>
        <end position="311"/>
    </location>
</feature>
<organism evidence="3 4">
    <name type="scientific">Luteibacter jiangsuensis</name>
    <dbReference type="NCBI Taxonomy" id="637577"/>
    <lineage>
        <taxon>Bacteria</taxon>
        <taxon>Pseudomonadati</taxon>
        <taxon>Pseudomonadota</taxon>
        <taxon>Gammaproteobacteria</taxon>
        <taxon>Lysobacterales</taxon>
        <taxon>Rhodanobacteraceae</taxon>
        <taxon>Luteibacter</taxon>
    </lineage>
</organism>
<feature type="transmembrane region" description="Helical" evidence="2">
    <location>
        <begin position="317"/>
        <end position="334"/>
    </location>
</feature>
<feature type="region of interest" description="Disordered" evidence="1">
    <location>
        <begin position="412"/>
        <end position="433"/>
    </location>
</feature>
<keyword evidence="2" id="KW-0472">Membrane</keyword>
<dbReference type="InterPro" id="IPR036259">
    <property type="entry name" value="MFS_trans_sf"/>
</dbReference>
<feature type="transmembrane region" description="Helical" evidence="2">
    <location>
        <begin position="173"/>
        <end position="192"/>
    </location>
</feature>
<dbReference type="Proteomes" id="UP001429601">
    <property type="component" value="Unassembled WGS sequence"/>
</dbReference>
<evidence type="ECO:0000313" key="4">
    <source>
        <dbReference type="Proteomes" id="UP001429601"/>
    </source>
</evidence>
<keyword evidence="2" id="KW-1133">Transmembrane helix</keyword>
<feature type="transmembrane region" description="Helical" evidence="2">
    <location>
        <begin position="12"/>
        <end position="31"/>
    </location>
</feature>
<feature type="transmembrane region" description="Helical" evidence="2">
    <location>
        <begin position="226"/>
        <end position="246"/>
    </location>
</feature>
<gene>
    <name evidence="3" type="ORF">HBF26_04585</name>
</gene>
<proteinExistence type="predicted"/>
<reference evidence="3 4" key="1">
    <citation type="journal article" date="2011" name="Curr. Microbiol.">
        <title>Luteibacter jiangsuensis sp. nov.: a methamidophos-degrading bacterium isolated from a methamidophos-manufacturing factory.</title>
        <authorList>
            <person name="Wang L."/>
            <person name="Wang G.L."/>
            <person name="Li S.P."/>
            <person name="Jiang J.D."/>
        </authorList>
    </citation>
    <scope>NUCLEOTIDE SEQUENCE [LARGE SCALE GENOMIC DNA]</scope>
    <source>
        <strain evidence="3 4">CGMCC 1.10133</strain>
    </source>
</reference>
<feature type="transmembrane region" description="Helical" evidence="2">
    <location>
        <begin position="142"/>
        <end position="161"/>
    </location>
</feature>
<evidence type="ECO:0000256" key="2">
    <source>
        <dbReference type="SAM" id="Phobius"/>
    </source>
</evidence>
<feature type="transmembrane region" description="Helical" evidence="2">
    <location>
        <begin position="78"/>
        <end position="99"/>
    </location>
</feature>
<protein>
    <submittedName>
        <fullName evidence="3">Translocase</fullName>
    </submittedName>
</protein>
<dbReference type="Gene3D" id="1.20.1250.20">
    <property type="entry name" value="MFS general substrate transporter like domains"/>
    <property type="match status" value="1"/>
</dbReference>
<dbReference type="PANTHER" id="PTHR43596">
    <property type="entry name" value="ADP,ATP CARRIER PROTEIN"/>
    <property type="match status" value="1"/>
</dbReference>
<dbReference type="RefSeq" id="WP_167123553.1">
    <property type="nucleotide sequence ID" value="NZ_JAAQQR010000002.1"/>
</dbReference>
<feature type="transmembrane region" description="Helical" evidence="2">
    <location>
        <begin position="111"/>
        <end position="130"/>
    </location>
</feature>
<evidence type="ECO:0000256" key="1">
    <source>
        <dbReference type="SAM" id="MobiDB-lite"/>
    </source>
</evidence>
<name>A0ABX0Q0V6_9GAMM</name>
<sequence>MNQRPNAARGEAKSLALSVISFFLILTSYYILRPVRDQLVGATGSSSLPMFYAIVFVVMLALTPVFGWLVSRFPRRRVVLGSYLFFVACLIAFVPAFVAQDRIGAEALGRVFFVWLSVFNLFVVSLFWSFMADVYRSRQARLVFPFIAFGGMAGALAGPLLTRLLVMRLNVPAMLVVSAVALLAALGALLALSTRNGEDDAGDGTPLGGSFVEGAKAAVSQPFLRYMALLMLLSDGIATMAYALMADYTKAHFTDNAVRTAFYAELDLWINGLGALLQLTLTPLLMRGLGTAWALVLPSVVNFGLLAWLAMHGAGNALLFGVAVPLIAIVQVGTRGLTYGMAKPAADALYTRVPPELRYKGKNFIETTVWRLGDLLVTGGLQGLHAIGVGIAGIGVICAGLAAVATEVARRAATSPDLEPESSEATKADQPTM</sequence>
<feature type="transmembrane region" description="Helical" evidence="2">
    <location>
        <begin position="51"/>
        <end position="71"/>
    </location>
</feature>
<keyword evidence="2" id="KW-0812">Transmembrane</keyword>
<dbReference type="SUPFAM" id="SSF103473">
    <property type="entry name" value="MFS general substrate transporter"/>
    <property type="match status" value="1"/>
</dbReference>